<gene>
    <name evidence="4" type="ORF">ABAZ39_19125</name>
    <name evidence="5" type="ORF">ACJ41P_21085</name>
</gene>
<dbReference type="Proteomes" id="UP000027186">
    <property type="component" value="Plasmid AbAZ39_p1"/>
</dbReference>
<dbReference type="PROSITE" id="PS50943">
    <property type="entry name" value="HTH_CROC1"/>
    <property type="match status" value="1"/>
</dbReference>
<feature type="region of interest" description="Disordered" evidence="2">
    <location>
        <begin position="1"/>
        <end position="22"/>
    </location>
</feature>
<feature type="domain" description="HTH cro/C1-type" evidence="3">
    <location>
        <begin position="30"/>
        <end position="84"/>
    </location>
</feature>
<dbReference type="GO" id="GO:0003700">
    <property type="term" value="F:DNA-binding transcription factor activity"/>
    <property type="evidence" value="ECO:0007669"/>
    <property type="project" value="TreeGrafter"/>
</dbReference>
<organism evidence="4 6">
    <name type="scientific">Azospirillum argentinense</name>
    <dbReference type="NCBI Taxonomy" id="2970906"/>
    <lineage>
        <taxon>Bacteria</taxon>
        <taxon>Pseudomonadati</taxon>
        <taxon>Pseudomonadota</taxon>
        <taxon>Alphaproteobacteria</taxon>
        <taxon>Rhodospirillales</taxon>
        <taxon>Azospirillaceae</taxon>
        <taxon>Azospirillum</taxon>
    </lineage>
</organism>
<keyword evidence="7" id="KW-1185">Reference proteome</keyword>
<accession>A0A060DMR3</accession>
<dbReference type="RefSeq" id="WP_063922678.1">
    <property type="nucleotide sequence ID" value="NZ_CP007794.1"/>
</dbReference>
<dbReference type="Gene3D" id="1.10.260.40">
    <property type="entry name" value="lambda repressor-like DNA-binding domains"/>
    <property type="match status" value="1"/>
</dbReference>
<dbReference type="GO" id="GO:0003677">
    <property type="term" value="F:DNA binding"/>
    <property type="evidence" value="ECO:0007669"/>
    <property type="project" value="UniProtKB-KW"/>
</dbReference>
<keyword evidence="1" id="KW-0238">DNA-binding</keyword>
<name>A0A060DMR3_9PROT</name>
<evidence type="ECO:0000256" key="2">
    <source>
        <dbReference type="SAM" id="MobiDB-lite"/>
    </source>
</evidence>
<evidence type="ECO:0000313" key="6">
    <source>
        <dbReference type="Proteomes" id="UP000027186"/>
    </source>
</evidence>
<dbReference type="EMBL" id="JBJLSN010000034">
    <property type="protein sequence ID" value="MFL7903642.1"/>
    <property type="molecule type" value="Genomic_DNA"/>
</dbReference>
<dbReference type="Pfam" id="PF01381">
    <property type="entry name" value="HTH_3"/>
    <property type="match status" value="1"/>
</dbReference>
<dbReference type="InterPro" id="IPR010982">
    <property type="entry name" value="Lambda_DNA-bd_dom_sf"/>
</dbReference>
<dbReference type="Proteomes" id="UP001628281">
    <property type="component" value="Unassembled WGS sequence"/>
</dbReference>
<geneLocation type="plasmid" evidence="4 6">
    <name>AbAZ39_p1</name>
</geneLocation>
<dbReference type="KEGG" id="abq:ABAZ39_19125"/>
<dbReference type="CDD" id="cd02209">
    <property type="entry name" value="cupin_XRE_C"/>
    <property type="match status" value="1"/>
</dbReference>
<reference evidence="5 7" key="2">
    <citation type="submission" date="2024-11" db="EMBL/GenBank/DDBJ databases">
        <title>Draft genome sequences of two bacteria associated to sugarcane roots in Colombia.</title>
        <authorList>
            <person name="Pardo-Diaz S."/>
            <person name="Masmela-Mendoza J."/>
            <person name="Delgadillo-Duran P."/>
            <person name="Bautista E.J."/>
            <person name="Rojas-Tapias D.F."/>
        </authorList>
    </citation>
    <scope>NUCLEOTIDE SEQUENCE [LARGE SCALE GENOMIC DNA]</scope>
    <source>
        <strain evidence="5 7">Ap18</strain>
    </source>
</reference>
<dbReference type="InterPro" id="IPR001387">
    <property type="entry name" value="Cro/C1-type_HTH"/>
</dbReference>
<dbReference type="EMBL" id="CP007794">
    <property type="protein sequence ID" value="AIB14040.1"/>
    <property type="molecule type" value="Genomic_DNA"/>
</dbReference>
<dbReference type="AlphaFoldDB" id="A0A060DMR3"/>
<evidence type="ECO:0000256" key="1">
    <source>
        <dbReference type="ARBA" id="ARBA00023125"/>
    </source>
</evidence>
<evidence type="ECO:0000259" key="3">
    <source>
        <dbReference type="PROSITE" id="PS50943"/>
    </source>
</evidence>
<keyword evidence="4" id="KW-0614">Plasmid</keyword>
<evidence type="ECO:0000313" key="5">
    <source>
        <dbReference type="EMBL" id="MFL7903642.1"/>
    </source>
</evidence>
<dbReference type="InterPro" id="IPR011051">
    <property type="entry name" value="RmlC_Cupin_sf"/>
</dbReference>
<dbReference type="SUPFAM" id="SSF51182">
    <property type="entry name" value="RmlC-like cupins"/>
    <property type="match status" value="1"/>
</dbReference>
<dbReference type="PANTHER" id="PTHR46797:SF1">
    <property type="entry name" value="METHYLPHOSPHONATE SYNTHASE"/>
    <property type="match status" value="1"/>
</dbReference>
<protein>
    <submittedName>
        <fullName evidence="5">Helix-turn-helix domain-containing protein</fullName>
    </submittedName>
    <submittedName>
        <fullName evidence="4">Transcriptional regulator</fullName>
    </submittedName>
</protein>
<dbReference type="Pfam" id="PF07883">
    <property type="entry name" value="Cupin_2"/>
    <property type="match status" value="1"/>
</dbReference>
<evidence type="ECO:0000313" key="4">
    <source>
        <dbReference type="EMBL" id="AIB14040.1"/>
    </source>
</evidence>
<reference evidence="4 6" key="1">
    <citation type="journal article" date="2014" name="Genome Announc.">
        <title>Complete Genome Sequence of the Model Rhizosphere Strain Azospirillum brasilense Az39, Successfully Applied in Agriculture.</title>
        <authorList>
            <person name="Rivera D."/>
            <person name="Revale S."/>
            <person name="Molina R."/>
            <person name="Gualpa J."/>
            <person name="Puente M."/>
            <person name="Maroniche G."/>
            <person name="Paris G."/>
            <person name="Baker D."/>
            <person name="Clavijo B."/>
            <person name="McLay K."/>
            <person name="Spaepen S."/>
            <person name="Perticari A."/>
            <person name="Vazquez M."/>
            <person name="Wisniewski-Dye F."/>
            <person name="Watkins C."/>
            <person name="Martinez-Abarca F."/>
            <person name="Vanderleyden J."/>
            <person name="Cassan F."/>
        </authorList>
    </citation>
    <scope>NUCLEOTIDE SEQUENCE [LARGE SCALE GENOMIC DNA]</scope>
    <source>
        <strain evidence="4 6">Az39</strain>
        <plasmid evidence="4">AbAZ39_p1</plasmid>
    </source>
</reference>
<dbReference type="SMART" id="SM00530">
    <property type="entry name" value="HTH_XRE"/>
    <property type="match status" value="1"/>
</dbReference>
<proteinExistence type="predicted"/>
<dbReference type="InterPro" id="IPR014710">
    <property type="entry name" value="RmlC-like_jellyroll"/>
</dbReference>
<sequence length="203" mass="21856">MSTTSTPRSTDPRSTDGDANPLTGVIAENIRSFRLRQGLSVDALAKLSGNSRAELTAVEAGRGPSSIDFLWTIARALDVPFSSLLSSGGSGGTTVIRRADSRPLASRNGRFSSRALFPFHGERQVEFYELRLAPGTDERADAHTIGTVENILVGRGVVEIETGDGTHRLEEGDTIQFDADAPHAYRNVGDGEALLYLVMTYVF</sequence>
<evidence type="ECO:0000313" key="7">
    <source>
        <dbReference type="Proteomes" id="UP001628281"/>
    </source>
</evidence>
<dbReference type="InterPro" id="IPR050807">
    <property type="entry name" value="TransReg_Diox_bact_type"/>
</dbReference>
<dbReference type="CDD" id="cd00093">
    <property type="entry name" value="HTH_XRE"/>
    <property type="match status" value="1"/>
</dbReference>
<dbReference type="InterPro" id="IPR013096">
    <property type="entry name" value="Cupin_2"/>
</dbReference>
<dbReference type="GO" id="GO:0005829">
    <property type="term" value="C:cytosol"/>
    <property type="evidence" value="ECO:0007669"/>
    <property type="project" value="TreeGrafter"/>
</dbReference>
<dbReference type="SUPFAM" id="SSF47413">
    <property type="entry name" value="lambda repressor-like DNA-binding domains"/>
    <property type="match status" value="1"/>
</dbReference>
<dbReference type="PANTHER" id="PTHR46797">
    <property type="entry name" value="HTH-TYPE TRANSCRIPTIONAL REGULATOR"/>
    <property type="match status" value="1"/>
</dbReference>
<dbReference type="Gene3D" id="2.60.120.10">
    <property type="entry name" value="Jelly Rolls"/>
    <property type="match status" value="1"/>
</dbReference>